<dbReference type="PANTHER" id="PTHR43422">
    <property type="entry name" value="THIAMINE THIAZOLE SYNTHASE"/>
    <property type="match status" value="1"/>
</dbReference>
<evidence type="ECO:0000259" key="1">
    <source>
        <dbReference type="Pfam" id="PF01494"/>
    </source>
</evidence>
<dbReference type="GO" id="GO:0071949">
    <property type="term" value="F:FAD binding"/>
    <property type="evidence" value="ECO:0007669"/>
    <property type="project" value="InterPro"/>
</dbReference>
<feature type="domain" description="FAD-binding" evidence="1">
    <location>
        <begin position="149"/>
        <end position="350"/>
    </location>
</feature>
<name>A0A850PFX8_9MYCO</name>
<dbReference type="RefSeq" id="WP_178357704.1">
    <property type="nucleotide sequence ID" value="NZ_JABFYL010000014.1"/>
</dbReference>
<reference evidence="2 3" key="1">
    <citation type="submission" date="2020-05" db="EMBL/GenBank/DDBJ databases">
        <title>Draft genome sequence of Mycobacterium hippocampi DL, isolated from European seabass, Dicentrarchus labrax, reared in fish farms.</title>
        <authorList>
            <person name="Stathopoulou P."/>
            <person name="Asimakis E."/>
            <person name="Tzokas K."/>
            <person name="Batargias C."/>
            <person name="Tsiamis G."/>
        </authorList>
    </citation>
    <scope>NUCLEOTIDE SEQUENCE [LARGE SCALE GENOMIC DNA]</scope>
    <source>
        <strain evidence="2 3">DL</strain>
    </source>
</reference>
<proteinExistence type="predicted"/>
<protein>
    <recommendedName>
        <fullName evidence="1">FAD-binding domain-containing protein</fullName>
    </recommendedName>
</protein>
<dbReference type="Proteomes" id="UP000570517">
    <property type="component" value="Unassembled WGS sequence"/>
</dbReference>
<dbReference type="PANTHER" id="PTHR43422:SF3">
    <property type="entry name" value="THIAMINE THIAZOLE SYNTHASE"/>
    <property type="match status" value="1"/>
</dbReference>
<evidence type="ECO:0000313" key="3">
    <source>
        <dbReference type="Proteomes" id="UP000570517"/>
    </source>
</evidence>
<evidence type="ECO:0000313" key="2">
    <source>
        <dbReference type="EMBL" id="NVN49319.1"/>
    </source>
</evidence>
<dbReference type="AlphaFoldDB" id="A0A850PFX8"/>
<dbReference type="SUPFAM" id="SSF51905">
    <property type="entry name" value="FAD/NAD(P)-binding domain"/>
    <property type="match status" value="1"/>
</dbReference>
<dbReference type="InterPro" id="IPR036188">
    <property type="entry name" value="FAD/NAD-bd_sf"/>
</dbReference>
<organism evidence="2 3">
    <name type="scientific">Mycolicibacterium hippocampi</name>
    <dbReference type="NCBI Taxonomy" id="659824"/>
    <lineage>
        <taxon>Bacteria</taxon>
        <taxon>Bacillati</taxon>
        <taxon>Actinomycetota</taxon>
        <taxon>Actinomycetes</taxon>
        <taxon>Mycobacteriales</taxon>
        <taxon>Mycobacteriaceae</taxon>
        <taxon>Mycolicibacterium</taxon>
    </lineage>
</organism>
<dbReference type="EMBL" id="JABFYL010000014">
    <property type="protein sequence ID" value="NVN49319.1"/>
    <property type="molecule type" value="Genomic_DNA"/>
</dbReference>
<dbReference type="Gene3D" id="3.50.50.60">
    <property type="entry name" value="FAD/NAD(P)-binding domain"/>
    <property type="match status" value="1"/>
</dbReference>
<comment type="caution">
    <text evidence="2">The sequence shown here is derived from an EMBL/GenBank/DDBJ whole genome shotgun (WGS) entry which is preliminary data.</text>
</comment>
<gene>
    <name evidence="2" type="ORF">HLY00_424</name>
</gene>
<keyword evidence="3" id="KW-1185">Reference proteome</keyword>
<dbReference type="InterPro" id="IPR002938">
    <property type="entry name" value="FAD-bd"/>
</dbReference>
<dbReference type="Pfam" id="PF01494">
    <property type="entry name" value="FAD_binding_3"/>
    <property type="match status" value="1"/>
</dbReference>
<accession>A0A850PFX8</accession>
<sequence>MFDRLVRAEAPTHAPKLFDTACVLGGSVAGLLAARVLADHAGTVVIIERDAVDAEGSPRTGVPQDRQGHVLLPGGRTQIERWLPGFTGESHDEGAVLVEVERQAVYLGGRPRLPNRELPILSATRPFIEAGIRSRVLALPNVSALSARVTGLEFRDGAVAAVRCADHAERVVAADFVVDAMGRSSKASEWVERAGFQRPPLHRLRSDINYATALFDRSEDVAELPMSTLALYPGPDAPDGIALGAALAAENDQWMVMLTAYEPVRPPASPEEFRATCTKLPPVFTHATRGRLTREVQTYRQADSRRRDFTALQHFPARLVSVGDAVASFNPIHGQGMSSAALHANCLSEYLTTGPQLGRAATEFFDLQAIVTDAAWTLSTGPDAARLDALQGNEVPEDVAQHRWAMNQVLQAALSDQSIADAFNAVSFMSAHPSILAEPTLIERAIKANKADSSR</sequence>